<dbReference type="RefSeq" id="WP_133544063.1">
    <property type="nucleotide sequence ID" value="NZ_SNYQ01000003.1"/>
</dbReference>
<accession>A0A4R6V8A0</accession>
<organism evidence="4 5">
    <name type="scientific">Mesocricetibacter intestinalis</name>
    <dbReference type="NCBI Taxonomy" id="1521930"/>
    <lineage>
        <taxon>Bacteria</taxon>
        <taxon>Pseudomonadati</taxon>
        <taxon>Pseudomonadota</taxon>
        <taxon>Gammaproteobacteria</taxon>
        <taxon>Pasteurellales</taxon>
        <taxon>Pasteurellaceae</taxon>
        <taxon>Mesocricetibacter</taxon>
    </lineage>
</organism>
<feature type="compositionally biased region" description="Basic and acidic residues" evidence="3">
    <location>
        <begin position="95"/>
        <end position="106"/>
    </location>
</feature>
<evidence type="ECO:0000313" key="5">
    <source>
        <dbReference type="Proteomes" id="UP000295657"/>
    </source>
</evidence>
<dbReference type="NCBIfam" id="NF002490">
    <property type="entry name" value="PRK01777.1"/>
    <property type="match status" value="1"/>
</dbReference>
<dbReference type="Gene3D" id="3.10.20.280">
    <property type="entry name" value="RnfH-like"/>
    <property type="match status" value="1"/>
</dbReference>
<evidence type="ECO:0000313" key="4">
    <source>
        <dbReference type="EMBL" id="TDQ57922.1"/>
    </source>
</evidence>
<comment type="similarity">
    <text evidence="1 2">Belongs to the UPF0125 (RnfH) family.</text>
</comment>
<dbReference type="InterPro" id="IPR037021">
    <property type="entry name" value="RnfH_sf"/>
</dbReference>
<gene>
    <name evidence="4" type="ORF">EDC45_0989</name>
</gene>
<dbReference type="AlphaFoldDB" id="A0A4R6V8A0"/>
<sequence>MAQIRIEIAYAFPHRYYLKSFLMEEGTTVQSAILQSGILQQYGDIDLRENKVGIFSRPAKLNDVLNEGDRIEIYRPLLADPKEIRRQRAAQQQKAAEEKKTEEKKGQAKKKRESRSPAAEIEEEN</sequence>
<evidence type="ECO:0000256" key="1">
    <source>
        <dbReference type="ARBA" id="ARBA00010645"/>
    </source>
</evidence>
<feature type="region of interest" description="Disordered" evidence="3">
    <location>
        <begin position="84"/>
        <end position="125"/>
    </location>
</feature>
<dbReference type="InterPro" id="IPR016155">
    <property type="entry name" value="Mopterin_synth/thiamin_S_b"/>
</dbReference>
<dbReference type="OrthoDB" id="9796575at2"/>
<dbReference type="PANTHER" id="PTHR37483">
    <property type="entry name" value="UPF0125 PROTEIN RATB"/>
    <property type="match status" value="1"/>
</dbReference>
<dbReference type="InterPro" id="IPR005346">
    <property type="entry name" value="RnfH"/>
</dbReference>
<dbReference type="HAMAP" id="MF_00460">
    <property type="entry name" value="UPF0125_RnfH"/>
    <property type="match status" value="1"/>
</dbReference>
<evidence type="ECO:0000256" key="2">
    <source>
        <dbReference type="HAMAP-Rule" id="MF_00460"/>
    </source>
</evidence>
<comment type="caution">
    <text evidence="4">The sequence shown here is derived from an EMBL/GenBank/DDBJ whole genome shotgun (WGS) entry which is preliminary data.</text>
</comment>
<dbReference type="EMBL" id="SNYQ01000003">
    <property type="protein sequence ID" value="TDQ57922.1"/>
    <property type="molecule type" value="Genomic_DNA"/>
</dbReference>
<dbReference type="SUPFAM" id="SSF54285">
    <property type="entry name" value="MoaD/ThiS"/>
    <property type="match status" value="1"/>
</dbReference>
<dbReference type="PANTHER" id="PTHR37483:SF1">
    <property type="entry name" value="UPF0125 PROTEIN RATB"/>
    <property type="match status" value="1"/>
</dbReference>
<protein>
    <recommendedName>
        <fullName evidence="2">UPF0125 protein EDC45_0989</fullName>
    </recommendedName>
</protein>
<proteinExistence type="inferred from homology"/>
<reference evidence="4 5" key="1">
    <citation type="submission" date="2019-03" db="EMBL/GenBank/DDBJ databases">
        <title>Genomic Encyclopedia of Type Strains, Phase IV (KMG-IV): sequencing the most valuable type-strain genomes for metagenomic binning, comparative biology and taxonomic classification.</title>
        <authorList>
            <person name="Goeker M."/>
        </authorList>
    </citation>
    <scope>NUCLEOTIDE SEQUENCE [LARGE SCALE GENOMIC DNA]</scope>
    <source>
        <strain evidence="4 5">DSM 28403</strain>
    </source>
</reference>
<keyword evidence="5" id="KW-1185">Reference proteome</keyword>
<dbReference type="Pfam" id="PF03658">
    <property type="entry name" value="Ub-RnfH"/>
    <property type="match status" value="1"/>
</dbReference>
<dbReference type="Proteomes" id="UP000295657">
    <property type="component" value="Unassembled WGS sequence"/>
</dbReference>
<evidence type="ECO:0000256" key="3">
    <source>
        <dbReference type="SAM" id="MobiDB-lite"/>
    </source>
</evidence>
<name>A0A4R6V8A0_9PAST</name>